<proteinExistence type="predicted"/>
<organism evidence="2 3">
    <name type="scientific">Bifidobacterium angulatum DSM 20098 = JCM 7096</name>
    <dbReference type="NCBI Taxonomy" id="518635"/>
    <lineage>
        <taxon>Bacteria</taxon>
        <taxon>Bacillati</taxon>
        <taxon>Actinomycetota</taxon>
        <taxon>Actinomycetes</taxon>
        <taxon>Bifidobacteriales</taxon>
        <taxon>Bifidobacteriaceae</taxon>
        <taxon>Bifidobacterium</taxon>
    </lineage>
</organism>
<feature type="transmembrane region" description="Helical" evidence="1">
    <location>
        <begin position="34"/>
        <end position="59"/>
    </location>
</feature>
<sequence>MATNERTVMKQQDAKTDSTELIGRRKPKRRGLTVFNLKVIGAIFMFLSVASVTVVPAVFGDITKDMTALSVAMICEIVSWCAIPIYAWLLFDGYRHTHNRWLYLLQLLVLALACEVPYDKVTSGKYVDMNSQNPVFGLLIALIVMAAFDWVKRRYERGMQYVLMVMLAIVGLLWNLMLHIGLRQGVMNVGAITLAFVLVFYLMNRHENTMMITAGLMGAVSFIAPAVGVAFLHYRRDELGYRHVWAKWVFYVLYPLMLVMGMAL</sequence>
<keyword evidence="1" id="KW-0812">Transmembrane</keyword>
<dbReference type="STRING" id="1683.Bang102_004590"/>
<reference evidence="2" key="1">
    <citation type="submission" date="2009-04" db="EMBL/GenBank/DDBJ databases">
        <authorList>
            <person name="Weinstock G."/>
            <person name="Sodergren E."/>
            <person name="Clifton S."/>
            <person name="Fulton L."/>
            <person name="Fulton B."/>
            <person name="Courtney L."/>
            <person name="Fronick C."/>
            <person name="Harrison M."/>
            <person name="Strong C."/>
            <person name="Farmer C."/>
            <person name="Delahaunty K."/>
            <person name="Markovic C."/>
            <person name="Hall O."/>
            <person name="Minx P."/>
            <person name="Tomlinson C."/>
            <person name="Mitreva M."/>
            <person name="Nelson J."/>
            <person name="Hou S."/>
            <person name="Wollam A."/>
            <person name="Pepin K.H."/>
            <person name="Johnson M."/>
            <person name="Bhonagiri V."/>
            <person name="Nash W.E."/>
            <person name="Warren W."/>
            <person name="Chinwalla A."/>
            <person name="Mardis E.R."/>
            <person name="Wilson R.K."/>
        </authorList>
    </citation>
    <scope>NUCLEOTIDE SEQUENCE [LARGE SCALE GENOMIC DNA]</scope>
    <source>
        <strain evidence="2">DSM 20098</strain>
    </source>
</reference>
<name>C4FE06_9BIFI</name>
<dbReference type="HOGENOM" id="CLU_074054_1_0_11"/>
<accession>C4FE06</accession>
<keyword evidence="1" id="KW-0472">Membrane</keyword>
<evidence type="ECO:0000313" key="2">
    <source>
        <dbReference type="EMBL" id="EEP21187.1"/>
    </source>
</evidence>
<keyword evidence="3" id="KW-1185">Reference proteome</keyword>
<feature type="transmembrane region" description="Helical" evidence="1">
    <location>
        <begin position="210"/>
        <end position="232"/>
    </location>
</feature>
<dbReference type="Proteomes" id="UP000006408">
    <property type="component" value="Unassembled WGS sequence"/>
</dbReference>
<protein>
    <recommendedName>
        <fullName evidence="4">Protein TraX</fullName>
    </recommendedName>
</protein>
<comment type="caution">
    <text evidence="2">The sequence shown here is derived from an EMBL/GenBank/DDBJ whole genome shotgun (WGS) entry which is preliminary data.</text>
</comment>
<dbReference type="eggNOG" id="ENOG5032WBP">
    <property type="taxonomic scope" value="Bacteria"/>
</dbReference>
<feature type="transmembrane region" description="Helical" evidence="1">
    <location>
        <begin position="186"/>
        <end position="203"/>
    </location>
</feature>
<dbReference type="PATRIC" id="fig|518635.7.peg.494"/>
<dbReference type="EMBL" id="ABYS02000004">
    <property type="protein sequence ID" value="EEP21187.1"/>
    <property type="molecule type" value="Genomic_DNA"/>
</dbReference>
<feature type="transmembrane region" description="Helical" evidence="1">
    <location>
        <begin position="71"/>
        <end position="89"/>
    </location>
</feature>
<feature type="transmembrane region" description="Helical" evidence="1">
    <location>
        <begin position="244"/>
        <end position="263"/>
    </location>
</feature>
<gene>
    <name evidence="2" type="ORF">BIFANG_02544</name>
</gene>
<evidence type="ECO:0000313" key="3">
    <source>
        <dbReference type="Proteomes" id="UP000006408"/>
    </source>
</evidence>
<feature type="transmembrane region" description="Helical" evidence="1">
    <location>
        <begin position="158"/>
        <end position="180"/>
    </location>
</feature>
<evidence type="ECO:0008006" key="4">
    <source>
        <dbReference type="Google" id="ProtNLM"/>
    </source>
</evidence>
<keyword evidence="1" id="KW-1133">Transmembrane helix</keyword>
<evidence type="ECO:0000256" key="1">
    <source>
        <dbReference type="SAM" id="Phobius"/>
    </source>
</evidence>
<feature type="transmembrane region" description="Helical" evidence="1">
    <location>
        <begin position="133"/>
        <end position="151"/>
    </location>
</feature>
<dbReference type="AlphaFoldDB" id="C4FE06"/>